<keyword evidence="1" id="KW-1133">Transmembrane helix</keyword>
<comment type="caution">
    <text evidence="2">The sequence shown here is derived from an EMBL/GenBank/DDBJ whole genome shotgun (WGS) entry which is preliminary data.</text>
</comment>
<sequence length="80" mass="9224">MGMVEWAINSFIFLAYFFTVFGMVNQGRSCSSVKNVYQILINDISGNVSVTLVLQVVGHVWWFRHFHVITRGKKRIDWGA</sequence>
<reference evidence="2" key="1">
    <citation type="journal article" date="2023" name="Mol. Phylogenet. Evol.">
        <title>Genome-scale phylogeny and comparative genomics of the fungal order Sordariales.</title>
        <authorList>
            <person name="Hensen N."/>
            <person name="Bonometti L."/>
            <person name="Westerberg I."/>
            <person name="Brannstrom I.O."/>
            <person name="Guillou S."/>
            <person name="Cros-Aarteil S."/>
            <person name="Calhoun S."/>
            <person name="Haridas S."/>
            <person name="Kuo A."/>
            <person name="Mondo S."/>
            <person name="Pangilinan J."/>
            <person name="Riley R."/>
            <person name="LaButti K."/>
            <person name="Andreopoulos B."/>
            <person name="Lipzen A."/>
            <person name="Chen C."/>
            <person name="Yan M."/>
            <person name="Daum C."/>
            <person name="Ng V."/>
            <person name="Clum A."/>
            <person name="Steindorff A."/>
            <person name="Ohm R.A."/>
            <person name="Martin F."/>
            <person name="Silar P."/>
            <person name="Natvig D.O."/>
            <person name="Lalanne C."/>
            <person name="Gautier V."/>
            <person name="Ament-Velasquez S.L."/>
            <person name="Kruys A."/>
            <person name="Hutchinson M.I."/>
            <person name="Powell A.J."/>
            <person name="Barry K."/>
            <person name="Miller A.N."/>
            <person name="Grigoriev I.V."/>
            <person name="Debuchy R."/>
            <person name="Gladieux P."/>
            <person name="Hiltunen Thoren M."/>
            <person name="Johannesson H."/>
        </authorList>
    </citation>
    <scope>NUCLEOTIDE SEQUENCE</scope>
    <source>
        <strain evidence="2">PSN324</strain>
    </source>
</reference>
<accession>A0AAV9HNG0</accession>
<gene>
    <name evidence="2" type="ORF">QBC42DRAFT_271233</name>
</gene>
<keyword evidence="1" id="KW-0472">Membrane</keyword>
<dbReference type="EMBL" id="MU865001">
    <property type="protein sequence ID" value="KAK4460927.1"/>
    <property type="molecule type" value="Genomic_DNA"/>
</dbReference>
<keyword evidence="3" id="KW-1185">Reference proteome</keyword>
<reference evidence="2" key="2">
    <citation type="submission" date="2023-06" db="EMBL/GenBank/DDBJ databases">
        <authorList>
            <consortium name="Lawrence Berkeley National Laboratory"/>
            <person name="Mondo S.J."/>
            <person name="Hensen N."/>
            <person name="Bonometti L."/>
            <person name="Westerberg I."/>
            <person name="Brannstrom I.O."/>
            <person name="Guillou S."/>
            <person name="Cros-Aarteil S."/>
            <person name="Calhoun S."/>
            <person name="Haridas S."/>
            <person name="Kuo A."/>
            <person name="Pangilinan J."/>
            <person name="Riley R."/>
            <person name="Labutti K."/>
            <person name="Andreopoulos B."/>
            <person name="Lipzen A."/>
            <person name="Chen C."/>
            <person name="Yanf M."/>
            <person name="Daum C."/>
            <person name="Ng V."/>
            <person name="Clum A."/>
            <person name="Steindorff A."/>
            <person name="Ohm R."/>
            <person name="Martin F."/>
            <person name="Silar P."/>
            <person name="Natvig D."/>
            <person name="Lalanne C."/>
            <person name="Gautier V."/>
            <person name="Ament-Velasquez S.L."/>
            <person name="Kruys A."/>
            <person name="Hutchinson M.I."/>
            <person name="Powell A.J."/>
            <person name="Barry K."/>
            <person name="Miller A.N."/>
            <person name="Grigoriev I.V."/>
            <person name="Debuchy R."/>
            <person name="Gladieux P."/>
            <person name="Thoren M.H."/>
            <person name="Johannesson H."/>
        </authorList>
    </citation>
    <scope>NUCLEOTIDE SEQUENCE</scope>
    <source>
        <strain evidence="2">PSN324</strain>
    </source>
</reference>
<organism evidence="2 3">
    <name type="scientific">Cladorrhinum samala</name>
    <dbReference type="NCBI Taxonomy" id="585594"/>
    <lineage>
        <taxon>Eukaryota</taxon>
        <taxon>Fungi</taxon>
        <taxon>Dikarya</taxon>
        <taxon>Ascomycota</taxon>
        <taxon>Pezizomycotina</taxon>
        <taxon>Sordariomycetes</taxon>
        <taxon>Sordariomycetidae</taxon>
        <taxon>Sordariales</taxon>
        <taxon>Podosporaceae</taxon>
        <taxon>Cladorrhinum</taxon>
    </lineage>
</organism>
<feature type="transmembrane region" description="Helical" evidence="1">
    <location>
        <begin position="6"/>
        <end position="24"/>
    </location>
</feature>
<evidence type="ECO:0000313" key="2">
    <source>
        <dbReference type="EMBL" id="KAK4460927.1"/>
    </source>
</evidence>
<name>A0AAV9HNG0_9PEZI</name>
<dbReference type="AlphaFoldDB" id="A0AAV9HNG0"/>
<proteinExistence type="predicted"/>
<evidence type="ECO:0000256" key="1">
    <source>
        <dbReference type="SAM" id="Phobius"/>
    </source>
</evidence>
<protein>
    <submittedName>
        <fullName evidence="2">Uncharacterized protein</fullName>
    </submittedName>
</protein>
<evidence type="ECO:0000313" key="3">
    <source>
        <dbReference type="Proteomes" id="UP001321749"/>
    </source>
</evidence>
<keyword evidence="1" id="KW-0812">Transmembrane</keyword>
<dbReference type="Proteomes" id="UP001321749">
    <property type="component" value="Unassembled WGS sequence"/>
</dbReference>